<reference evidence="1 2" key="1">
    <citation type="submission" date="2016-10" db="EMBL/GenBank/DDBJ databases">
        <authorList>
            <person name="de Groot N.N."/>
        </authorList>
    </citation>
    <scope>NUCLEOTIDE SEQUENCE [LARGE SCALE GENOMIC DNA]</scope>
    <source>
        <strain evidence="1 2">DSM 29619</strain>
    </source>
</reference>
<dbReference type="AlphaFoldDB" id="A0A1I1NZR8"/>
<dbReference type="EMBL" id="FOLX01000001">
    <property type="protein sequence ID" value="SFD02985.1"/>
    <property type="molecule type" value="Genomic_DNA"/>
</dbReference>
<evidence type="ECO:0000313" key="2">
    <source>
        <dbReference type="Proteomes" id="UP000231644"/>
    </source>
</evidence>
<organism evidence="1 2">
    <name type="scientific">Pseudooceanicola nitratireducens</name>
    <dbReference type="NCBI Taxonomy" id="517719"/>
    <lineage>
        <taxon>Bacteria</taxon>
        <taxon>Pseudomonadati</taxon>
        <taxon>Pseudomonadota</taxon>
        <taxon>Alphaproteobacteria</taxon>
        <taxon>Rhodobacterales</taxon>
        <taxon>Paracoccaceae</taxon>
        <taxon>Pseudooceanicola</taxon>
    </lineage>
</organism>
<gene>
    <name evidence="1" type="ORF">SAMN05421762_3247</name>
</gene>
<sequence>MDLSFPSAGIALLQIRKAPDRAAGEAMVTRIRERVIAGEVRGLVLDLSEQLSSALTGALARNLLTMVDGRLARDLGADQVLPLVIAAPPGSFGHGIGRMIVGHSYGLTRLKVCQFDTLPDAMAWLRDHASG</sequence>
<accession>A0A1I1NZR8</accession>
<name>A0A1I1NZR8_9RHOB</name>
<dbReference type="Proteomes" id="UP000231644">
    <property type="component" value="Unassembled WGS sequence"/>
</dbReference>
<evidence type="ECO:0000313" key="1">
    <source>
        <dbReference type="EMBL" id="SFD02985.1"/>
    </source>
</evidence>
<proteinExistence type="predicted"/>
<protein>
    <recommendedName>
        <fullName evidence="3">SpoIIAA-like</fullName>
    </recommendedName>
</protein>
<keyword evidence="2" id="KW-1185">Reference proteome</keyword>
<evidence type="ECO:0008006" key="3">
    <source>
        <dbReference type="Google" id="ProtNLM"/>
    </source>
</evidence>